<dbReference type="EMBL" id="UYRR01034088">
    <property type="protein sequence ID" value="VDK60319.1"/>
    <property type="molecule type" value="Genomic_DNA"/>
</dbReference>
<dbReference type="AlphaFoldDB" id="A0A0M3KAL2"/>
<keyword evidence="2" id="KW-1185">Reference proteome</keyword>
<reference evidence="3" key="1">
    <citation type="submission" date="2017-02" db="UniProtKB">
        <authorList>
            <consortium name="WormBaseParasite"/>
        </authorList>
    </citation>
    <scope>IDENTIFICATION</scope>
</reference>
<protein>
    <submittedName>
        <fullName evidence="3">GNAT family N-acetyltransferase</fullName>
    </submittedName>
</protein>
<evidence type="ECO:0000313" key="2">
    <source>
        <dbReference type="Proteomes" id="UP000267096"/>
    </source>
</evidence>
<dbReference type="OrthoDB" id="5870971at2759"/>
<evidence type="ECO:0000313" key="1">
    <source>
        <dbReference type="EMBL" id="VDK60319.1"/>
    </source>
</evidence>
<gene>
    <name evidence="1" type="ORF">ASIM_LOCUS17410</name>
</gene>
<name>A0A0M3KAL2_ANISI</name>
<evidence type="ECO:0000313" key="3">
    <source>
        <dbReference type="WBParaSite" id="ASIM_0001800801-mRNA-1"/>
    </source>
</evidence>
<dbReference type="WBParaSite" id="ASIM_0001800801-mRNA-1">
    <property type="protein sequence ID" value="ASIM_0001800801-mRNA-1"/>
    <property type="gene ID" value="ASIM_0001800801"/>
</dbReference>
<accession>A0A0M3KAL2</accession>
<dbReference type="Proteomes" id="UP000267096">
    <property type="component" value="Unassembled WGS sequence"/>
</dbReference>
<organism evidence="3">
    <name type="scientific">Anisakis simplex</name>
    <name type="common">Herring worm</name>
    <dbReference type="NCBI Taxonomy" id="6269"/>
    <lineage>
        <taxon>Eukaryota</taxon>
        <taxon>Metazoa</taxon>
        <taxon>Ecdysozoa</taxon>
        <taxon>Nematoda</taxon>
        <taxon>Chromadorea</taxon>
        <taxon>Rhabditida</taxon>
        <taxon>Spirurina</taxon>
        <taxon>Ascaridomorpha</taxon>
        <taxon>Ascaridoidea</taxon>
        <taxon>Anisakidae</taxon>
        <taxon>Anisakis</taxon>
        <taxon>Anisakis simplex complex</taxon>
    </lineage>
</organism>
<proteinExistence type="predicted"/>
<reference evidence="1 2" key="2">
    <citation type="submission" date="2018-11" db="EMBL/GenBank/DDBJ databases">
        <authorList>
            <consortium name="Pathogen Informatics"/>
        </authorList>
    </citation>
    <scope>NUCLEOTIDE SEQUENCE [LARGE SCALE GENOMIC DNA]</scope>
</reference>
<sequence>MTETGERALLTIATHLSAILDVSQSYCKSKQICPQISFCFENDAMRYQRSSPECFTISRFRIDTRPIGRGIGRAFFSKIVKCNCEKLHDISCTKSSPIEQLK</sequence>